<comment type="caution">
    <text evidence="3">The sequence shown here is derived from an EMBL/GenBank/DDBJ whole genome shotgun (WGS) entry which is preliminary data.</text>
</comment>
<dbReference type="Proteomes" id="UP000606172">
    <property type="component" value="Unassembled WGS sequence"/>
</dbReference>
<evidence type="ECO:0000313" key="3">
    <source>
        <dbReference type="EMBL" id="GII94962.1"/>
    </source>
</evidence>
<reference evidence="3" key="1">
    <citation type="submission" date="2021-01" db="EMBL/GenBank/DDBJ databases">
        <title>Whole genome shotgun sequence of Sinosporangium siamense NBRC 109515.</title>
        <authorList>
            <person name="Komaki H."/>
            <person name="Tamura T."/>
        </authorList>
    </citation>
    <scope>NUCLEOTIDE SEQUENCE</scope>
    <source>
        <strain evidence="3">NBRC 109515</strain>
    </source>
</reference>
<evidence type="ECO:0000256" key="1">
    <source>
        <dbReference type="SAM" id="MobiDB-lite"/>
    </source>
</evidence>
<gene>
    <name evidence="3" type="ORF">Ssi02_51930</name>
</gene>
<dbReference type="PROSITE" id="PS51257">
    <property type="entry name" value="PROKAR_LIPOPROTEIN"/>
    <property type="match status" value="1"/>
</dbReference>
<keyword evidence="2" id="KW-0732">Signal</keyword>
<feature type="signal peptide" evidence="2">
    <location>
        <begin position="1"/>
        <end position="23"/>
    </location>
</feature>
<evidence type="ECO:0000256" key="2">
    <source>
        <dbReference type="SAM" id="SignalP"/>
    </source>
</evidence>
<evidence type="ECO:0000313" key="4">
    <source>
        <dbReference type="Proteomes" id="UP000606172"/>
    </source>
</evidence>
<proteinExistence type="predicted"/>
<dbReference type="RefSeq" id="WP_204029951.1">
    <property type="nucleotide sequence ID" value="NZ_BOOW01000032.1"/>
</dbReference>
<dbReference type="EMBL" id="BOOW01000032">
    <property type="protein sequence ID" value="GII94962.1"/>
    <property type="molecule type" value="Genomic_DNA"/>
</dbReference>
<feature type="region of interest" description="Disordered" evidence="1">
    <location>
        <begin position="136"/>
        <end position="178"/>
    </location>
</feature>
<accession>A0A919RKL2</accession>
<dbReference type="AlphaFoldDB" id="A0A919RKL2"/>
<name>A0A919RKL2_9ACTN</name>
<protein>
    <recommendedName>
        <fullName evidence="5">Secreted protein</fullName>
    </recommendedName>
</protein>
<keyword evidence="4" id="KW-1185">Reference proteome</keyword>
<feature type="chain" id="PRO_5039146098" description="Secreted protein" evidence="2">
    <location>
        <begin position="24"/>
        <end position="178"/>
    </location>
</feature>
<sequence>MQRRFLKWAAAMPVAAVVLLASGCGSEPTNTGVASAGGGTTATSGAAPAAAASLSPHERGLKFAQCMRENGVPMDDPEPGGGIRLNVQGIERSTVEAAQQKCQEFAPQGGQGGGPGGNPQMAENLAKMAKCMRDNGVEAFPDPEGGMMRITPEIGEDPDFPAAQKKCEANLPQRAPGS</sequence>
<organism evidence="3 4">
    <name type="scientific">Sinosporangium siamense</name>
    <dbReference type="NCBI Taxonomy" id="1367973"/>
    <lineage>
        <taxon>Bacteria</taxon>
        <taxon>Bacillati</taxon>
        <taxon>Actinomycetota</taxon>
        <taxon>Actinomycetes</taxon>
        <taxon>Streptosporangiales</taxon>
        <taxon>Streptosporangiaceae</taxon>
        <taxon>Sinosporangium</taxon>
    </lineage>
</organism>
<evidence type="ECO:0008006" key="5">
    <source>
        <dbReference type="Google" id="ProtNLM"/>
    </source>
</evidence>